<sequence>MPNIAPPHFKTIVAQQRNNNYTLFRILSEFIDNVIKKCENIKITTISKQGDEEKLHKIQIADSYEYGFENILEEDIKNPFNMGHLRTGQDDDDEISEYGMGLKSGAIACADFLEVYSKVKNKYYRLRFDFEDMCNTSDVNKSYQYKDFEEINETQYKDNHCYHQGSSIILTSIQDKIYKDTNYKNLNEDIYKHISKTYANIIRSNNINIYIESKVAGKDTITQIVKPYMSFFDDRNCRPFTKSYKLYYLKITKNKSNMIKLICSNDNKIYYECVYDEKIKKDKLEKCDDINKLLSEGYTTHYHINSQNKWCIEIDTTFVLFSLQTENEELPKASTEIYKDGRLYGIIDNLSKSQDGYKNHVLHRVNFKSKKIGKELGITFNKYITFSQDNNLIKLIRTIIWHNQMPFTNKRTEKKYKDLFDKAKKAGLEKVNDPKLKPQDKKQIIDDDLISYCGDNEITEDTKNKTSDNKLPDNKLPDNKLPDNKLPDNKLPDNKLPNNKLPDNKLPDNKLSENKTSDNKLSENKTSDNKLSENKISDNKLPDNKLSENKTSDNKLPENKLPENKLPENKLPENKLPENKLPENKTSDNRLSNIKTSNTKLIDTKSDDTNSSEKKTPGIIKSKFNKKEESKYEVSKGINQYFYLIQTKENIGTDIYKIGKTEQYNPNDRLKEYVSGYVIHLIIKVEKASNFEENIIIRFKEIFKQSKREYFEGGVNMMKNIIAELWINECN</sequence>
<accession>A0A6C0DXB9</accession>
<feature type="compositionally biased region" description="Basic and acidic residues" evidence="1">
    <location>
        <begin position="602"/>
        <end position="615"/>
    </location>
</feature>
<evidence type="ECO:0000256" key="1">
    <source>
        <dbReference type="SAM" id="MobiDB-lite"/>
    </source>
</evidence>
<feature type="compositionally biased region" description="Basic and acidic residues" evidence="1">
    <location>
        <begin position="502"/>
        <end position="588"/>
    </location>
</feature>
<organism evidence="2">
    <name type="scientific">viral metagenome</name>
    <dbReference type="NCBI Taxonomy" id="1070528"/>
    <lineage>
        <taxon>unclassified sequences</taxon>
        <taxon>metagenomes</taxon>
        <taxon>organismal metagenomes</taxon>
    </lineage>
</organism>
<reference evidence="2" key="1">
    <citation type="journal article" date="2020" name="Nature">
        <title>Giant virus diversity and host interactions through global metagenomics.</title>
        <authorList>
            <person name="Schulz F."/>
            <person name="Roux S."/>
            <person name="Paez-Espino D."/>
            <person name="Jungbluth S."/>
            <person name="Walsh D.A."/>
            <person name="Denef V.J."/>
            <person name="McMahon K.D."/>
            <person name="Konstantinidis K.T."/>
            <person name="Eloe-Fadrosh E.A."/>
            <person name="Kyrpides N.C."/>
            <person name="Woyke T."/>
        </authorList>
    </citation>
    <scope>NUCLEOTIDE SEQUENCE</scope>
    <source>
        <strain evidence="2">GVMAG-M-3300023179-103</strain>
    </source>
</reference>
<feature type="region of interest" description="Disordered" evidence="1">
    <location>
        <begin position="458"/>
        <end position="615"/>
    </location>
</feature>
<name>A0A6C0DXB9_9ZZZZ</name>
<feature type="compositionally biased region" description="Basic and acidic residues" evidence="1">
    <location>
        <begin position="460"/>
        <end position="493"/>
    </location>
</feature>
<proteinExistence type="predicted"/>
<evidence type="ECO:0000313" key="2">
    <source>
        <dbReference type="EMBL" id="QHT21507.1"/>
    </source>
</evidence>
<dbReference type="Pfam" id="PF13589">
    <property type="entry name" value="HATPase_c_3"/>
    <property type="match status" value="1"/>
</dbReference>
<feature type="compositionally biased region" description="Polar residues" evidence="1">
    <location>
        <begin position="589"/>
        <end position="601"/>
    </location>
</feature>
<protein>
    <submittedName>
        <fullName evidence="2">Uncharacterized protein</fullName>
    </submittedName>
</protein>
<dbReference type="EMBL" id="MN739695">
    <property type="protein sequence ID" value="QHT21507.1"/>
    <property type="molecule type" value="Genomic_DNA"/>
</dbReference>
<dbReference type="AlphaFoldDB" id="A0A6C0DXB9"/>